<keyword evidence="3" id="KW-1185">Reference proteome</keyword>
<comment type="caution">
    <text evidence="2">The sequence shown here is derived from an EMBL/GenBank/DDBJ whole genome shotgun (WGS) entry which is preliminary data.</text>
</comment>
<dbReference type="Proteomes" id="UP000499080">
    <property type="component" value="Unassembled WGS sequence"/>
</dbReference>
<accession>A0A4Y2HW17</accession>
<gene>
    <name evidence="2" type="ORF">AVEN_17593_1</name>
</gene>
<reference evidence="2 3" key="1">
    <citation type="journal article" date="2019" name="Sci. Rep.">
        <title>Orb-weaving spider Araneus ventricosus genome elucidates the spidroin gene catalogue.</title>
        <authorList>
            <person name="Kono N."/>
            <person name="Nakamura H."/>
            <person name="Ohtoshi R."/>
            <person name="Moran D.A.P."/>
            <person name="Shinohara A."/>
            <person name="Yoshida Y."/>
            <person name="Fujiwara M."/>
            <person name="Mori M."/>
            <person name="Tomita M."/>
            <person name="Arakawa K."/>
        </authorList>
    </citation>
    <scope>NUCLEOTIDE SEQUENCE [LARGE SCALE GENOMIC DNA]</scope>
</reference>
<evidence type="ECO:0000313" key="3">
    <source>
        <dbReference type="Proteomes" id="UP000499080"/>
    </source>
</evidence>
<proteinExistence type="predicted"/>
<organism evidence="2 3">
    <name type="scientific">Araneus ventricosus</name>
    <name type="common">Orbweaver spider</name>
    <name type="synonym">Epeira ventricosa</name>
    <dbReference type="NCBI Taxonomy" id="182803"/>
    <lineage>
        <taxon>Eukaryota</taxon>
        <taxon>Metazoa</taxon>
        <taxon>Ecdysozoa</taxon>
        <taxon>Arthropoda</taxon>
        <taxon>Chelicerata</taxon>
        <taxon>Arachnida</taxon>
        <taxon>Araneae</taxon>
        <taxon>Araneomorphae</taxon>
        <taxon>Entelegynae</taxon>
        <taxon>Araneoidea</taxon>
        <taxon>Araneidae</taxon>
        <taxon>Araneus</taxon>
    </lineage>
</organism>
<name>A0A4Y2HW17_ARAVE</name>
<keyword evidence="1" id="KW-0732">Signal</keyword>
<feature type="chain" id="PRO_5021238998" evidence="1">
    <location>
        <begin position="30"/>
        <end position="81"/>
    </location>
</feature>
<feature type="signal peptide" evidence="1">
    <location>
        <begin position="1"/>
        <end position="29"/>
    </location>
</feature>
<dbReference type="OrthoDB" id="8300595at2759"/>
<sequence>MWVEAVASAMFRVWLCLVPVLLTVAPGPAAPTGPSGSEKINITEILNSFFDKGYDKRVRPNYGGKFCYNRLSLQKKLLICS</sequence>
<dbReference type="EMBL" id="BGPR01002206">
    <property type="protein sequence ID" value="GBM69631.1"/>
    <property type="molecule type" value="Genomic_DNA"/>
</dbReference>
<dbReference type="AlphaFoldDB" id="A0A4Y2HW17"/>
<evidence type="ECO:0000313" key="2">
    <source>
        <dbReference type="EMBL" id="GBM69631.1"/>
    </source>
</evidence>
<protein>
    <submittedName>
        <fullName evidence="2">Uncharacterized protein</fullName>
    </submittedName>
</protein>
<evidence type="ECO:0000256" key="1">
    <source>
        <dbReference type="SAM" id="SignalP"/>
    </source>
</evidence>